<feature type="region of interest" description="Disordered" evidence="1">
    <location>
        <begin position="127"/>
        <end position="176"/>
    </location>
</feature>
<sequence>MRGVDGASHGVLCWETRVALPLPTLKWQHVDLLRILASSHGCEHRIGNPGNPQFQSLSTSSASRRPLPALHLPPPPPPPPSSCVALLFVPAPPPRPPTLLWHAMDTPLPPLLEAGCTLLPRPPHASRFCPPGSSAPGITQTHLAEASGSSSSCLKAPPSEGEQQGGHQLGPSSSDARIYANDGPRCSLSSPSPGLKGCDVYVGLCGGDRSLLRFVKWFRAELETHGIQCFVSDRSSCPDSRAHILAREAMESATLGVVIITRSTFSSFYGMEELKLFLERSNLVPIFFGLRQKDCSVRDITERKGELWEKYGGSLWETYGGFEQEWRECIDELSYLGCQLEASASNFRDSVFDSVVLVARILGRKDVVEKVRKWKESVAKVEHPFPRNSNFVGRKQELQELELILFGYVQGDDSLNVNVRRRCGRGLLTSKTISKLLPDQKGNSVEPTEQNNFHNKAESQCGRHEERTYCFLGQSRDGSSTRAMFGKGIACVCGDSGIGKTELLLEFTYKISQRYKMVLWVGGEAKYFRLNYLKLLSLLGVDEGSETKAYLENDRPRSFKDVEEQAIRRVCKELTRDIPFLLVIDNLERERDWWDGRNLMEVLPCFGGETHVIISTRMSKLMNLQPMRLLYLSHVEALKLMKGCLGDLPAEEVGALKVSEEKLGRLPLGLAIFGAMLSEIPISPRRLLNAVEGMPHGDLTWNNEEDHVLKKYPFMVQLFNLCYLILDLADKHRNLASRMVQASGWFAPSPIPIHLLSKAASEIVQENHCIHLLKKSLHAITSITILPHSKQLEVEASTMLVRLQIARTSTKNGYICFHETVRDYARKRGKPNVAHAMVHAISHKGSVHLHPEHIWAASFLLFKLGSKPPTVSLGVPELVAFISKLILPLAWDTFTNSSRCEAASELLFVSEELLEHLENDCILGKNNAVDNCLCSRPLKNHSMVHFDHHIYKEFALLRAAILETRAEMMLRGGYYDIAERLCRSAMNIKEVLYGCGHSETLSSREIIEKLKRMQSKF</sequence>
<dbReference type="InterPro" id="IPR058874">
    <property type="entry name" value="WHD_plant"/>
</dbReference>
<protein>
    <recommendedName>
        <fullName evidence="2">TIR domain-containing protein</fullName>
    </recommendedName>
</protein>
<dbReference type="AlphaFoldDB" id="A0A843URB9"/>
<feature type="compositionally biased region" description="Polar residues" evidence="1">
    <location>
        <begin position="50"/>
        <end position="63"/>
    </location>
</feature>
<evidence type="ECO:0000313" key="3">
    <source>
        <dbReference type="EMBL" id="MQL84280.1"/>
    </source>
</evidence>
<evidence type="ECO:0000313" key="4">
    <source>
        <dbReference type="Proteomes" id="UP000652761"/>
    </source>
</evidence>
<name>A0A843URB9_COLES</name>
<dbReference type="PROSITE" id="PS50104">
    <property type="entry name" value="TIR"/>
    <property type="match status" value="1"/>
</dbReference>
<dbReference type="InterPro" id="IPR027417">
    <property type="entry name" value="P-loop_NTPase"/>
</dbReference>
<dbReference type="Gene3D" id="3.40.50.300">
    <property type="entry name" value="P-loop containing nucleotide triphosphate hydrolases"/>
    <property type="match status" value="1"/>
</dbReference>
<dbReference type="GO" id="GO:0000725">
    <property type="term" value="P:recombinational repair"/>
    <property type="evidence" value="ECO:0007669"/>
    <property type="project" value="TreeGrafter"/>
</dbReference>
<gene>
    <name evidence="3" type="ORF">Taro_016773</name>
</gene>
<evidence type="ECO:0000256" key="1">
    <source>
        <dbReference type="SAM" id="MobiDB-lite"/>
    </source>
</evidence>
<dbReference type="SUPFAM" id="SSF52200">
    <property type="entry name" value="Toll/Interleukin receptor TIR domain"/>
    <property type="match status" value="1"/>
</dbReference>
<dbReference type="InterPro" id="IPR035897">
    <property type="entry name" value="Toll_tir_struct_dom_sf"/>
</dbReference>
<keyword evidence="4" id="KW-1185">Reference proteome</keyword>
<feature type="region of interest" description="Disordered" evidence="1">
    <location>
        <begin position="44"/>
        <end position="76"/>
    </location>
</feature>
<accession>A0A843URB9</accession>
<feature type="compositionally biased region" description="Polar residues" evidence="1">
    <location>
        <begin position="136"/>
        <end position="153"/>
    </location>
</feature>
<dbReference type="EMBL" id="NMUH01000750">
    <property type="protein sequence ID" value="MQL84280.1"/>
    <property type="molecule type" value="Genomic_DNA"/>
</dbReference>
<evidence type="ECO:0000259" key="2">
    <source>
        <dbReference type="PROSITE" id="PS50104"/>
    </source>
</evidence>
<dbReference type="PANTHER" id="PTHR32472">
    <property type="entry name" value="DNA REPAIR PROTEIN RADA"/>
    <property type="match status" value="1"/>
</dbReference>
<dbReference type="PANTHER" id="PTHR32472:SF18">
    <property type="entry name" value="OS11G0576100 PROTEIN"/>
    <property type="match status" value="1"/>
</dbReference>
<dbReference type="SUPFAM" id="SSF52540">
    <property type="entry name" value="P-loop containing nucleoside triphosphate hydrolases"/>
    <property type="match status" value="1"/>
</dbReference>
<dbReference type="Pfam" id="PF25895">
    <property type="entry name" value="WHD_plant_disease"/>
    <property type="match status" value="1"/>
</dbReference>
<proteinExistence type="predicted"/>
<reference evidence="3" key="1">
    <citation type="submission" date="2017-07" db="EMBL/GenBank/DDBJ databases">
        <title>Taro Niue Genome Assembly and Annotation.</title>
        <authorList>
            <person name="Atibalentja N."/>
            <person name="Keating K."/>
            <person name="Fields C.J."/>
        </authorList>
    </citation>
    <scope>NUCLEOTIDE SEQUENCE</scope>
    <source>
        <strain evidence="3">Niue_2</strain>
        <tissue evidence="3">Leaf</tissue>
    </source>
</reference>
<dbReference type="Gene3D" id="3.40.50.10140">
    <property type="entry name" value="Toll/interleukin-1 receptor homology (TIR) domain"/>
    <property type="match status" value="1"/>
</dbReference>
<feature type="domain" description="TIR" evidence="2">
    <location>
        <begin position="196"/>
        <end position="315"/>
    </location>
</feature>
<organism evidence="3 4">
    <name type="scientific">Colocasia esculenta</name>
    <name type="common">Wild taro</name>
    <name type="synonym">Arum esculentum</name>
    <dbReference type="NCBI Taxonomy" id="4460"/>
    <lineage>
        <taxon>Eukaryota</taxon>
        <taxon>Viridiplantae</taxon>
        <taxon>Streptophyta</taxon>
        <taxon>Embryophyta</taxon>
        <taxon>Tracheophyta</taxon>
        <taxon>Spermatophyta</taxon>
        <taxon>Magnoliopsida</taxon>
        <taxon>Liliopsida</taxon>
        <taxon>Araceae</taxon>
        <taxon>Aroideae</taxon>
        <taxon>Colocasieae</taxon>
        <taxon>Colocasia</taxon>
    </lineage>
</organism>
<dbReference type="Proteomes" id="UP000652761">
    <property type="component" value="Unassembled WGS sequence"/>
</dbReference>
<dbReference type="InterPro" id="IPR000157">
    <property type="entry name" value="TIR_dom"/>
</dbReference>
<comment type="caution">
    <text evidence="3">The sequence shown here is derived from an EMBL/GenBank/DDBJ whole genome shotgun (WGS) entry which is preliminary data.</text>
</comment>
<dbReference type="GO" id="GO:0007165">
    <property type="term" value="P:signal transduction"/>
    <property type="evidence" value="ECO:0007669"/>
    <property type="project" value="InterPro"/>
</dbReference>
<dbReference type="OrthoDB" id="626167at2759"/>